<evidence type="ECO:0000256" key="1">
    <source>
        <dbReference type="SAM" id="Phobius"/>
    </source>
</evidence>
<keyword evidence="3" id="KW-1185">Reference proteome</keyword>
<dbReference type="InterPro" id="IPR046635">
    <property type="entry name" value="DUF6747"/>
</dbReference>
<dbReference type="RefSeq" id="WP_317043687.1">
    <property type="nucleotide sequence ID" value="NZ_FWXO01000001.1"/>
</dbReference>
<evidence type="ECO:0000313" key="2">
    <source>
        <dbReference type="EMBL" id="SMC38995.1"/>
    </source>
</evidence>
<keyword evidence="1" id="KW-0472">Membrane</keyword>
<organism evidence="2 3">
    <name type="scientific">Cellulophaga tyrosinoxydans</name>
    <dbReference type="NCBI Taxonomy" id="504486"/>
    <lineage>
        <taxon>Bacteria</taxon>
        <taxon>Pseudomonadati</taxon>
        <taxon>Bacteroidota</taxon>
        <taxon>Flavobacteriia</taxon>
        <taxon>Flavobacteriales</taxon>
        <taxon>Flavobacteriaceae</taxon>
        <taxon>Cellulophaga</taxon>
    </lineage>
</organism>
<evidence type="ECO:0000313" key="3">
    <source>
        <dbReference type="Proteomes" id="UP000192360"/>
    </source>
</evidence>
<sequence>MRNILLVKEIYFEAFKNLGNFLIKNYLKVFAWFCFVLIAVSVFAFVFRVSTGFAFQ</sequence>
<keyword evidence="1" id="KW-1133">Transmembrane helix</keyword>
<protein>
    <submittedName>
        <fullName evidence="2">Uncharacterized protein</fullName>
    </submittedName>
</protein>
<accession>A0A1W1YS04</accession>
<name>A0A1W1YS04_9FLAO</name>
<keyword evidence="1" id="KW-0812">Transmembrane</keyword>
<proteinExistence type="predicted"/>
<dbReference type="AlphaFoldDB" id="A0A1W1YS04"/>
<dbReference type="Pfam" id="PF20532">
    <property type="entry name" value="DUF6747"/>
    <property type="match status" value="1"/>
</dbReference>
<dbReference type="EMBL" id="FWXO01000001">
    <property type="protein sequence ID" value="SMC38995.1"/>
    <property type="molecule type" value="Genomic_DNA"/>
</dbReference>
<gene>
    <name evidence="2" type="ORF">SAMN05660703_0822</name>
</gene>
<dbReference type="Proteomes" id="UP000192360">
    <property type="component" value="Unassembled WGS sequence"/>
</dbReference>
<reference evidence="2 3" key="1">
    <citation type="submission" date="2017-04" db="EMBL/GenBank/DDBJ databases">
        <authorList>
            <person name="Afonso C.L."/>
            <person name="Miller P.J."/>
            <person name="Scott M.A."/>
            <person name="Spackman E."/>
            <person name="Goraichik I."/>
            <person name="Dimitrov K.M."/>
            <person name="Suarez D.L."/>
            <person name="Swayne D.E."/>
        </authorList>
    </citation>
    <scope>NUCLEOTIDE SEQUENCE [LARGE SCALE GENOMIC DNA]</scope>
    <source>
        <strain evidence="2 3">DSM 21164</strain>
    </source>
</reference>
<feature type="transmembrane region" description="Helical" evidence="1">
    <location>
        <begin position="29"/>
        <end position="47"/>
    </location>
</feature>